<organism evidence="2">
    <name type="scientific">uncultured Gemmatimonadota bacterium</name>
    <dbReference type="NCBI Taxonomy" id="203437"/>
    <lineage>
        <taxon>Bacteria</taxon>
        <taxon>Pseudomonadati</taxon>
        <taxon>Gemmatimonadota</taxon>
        <taxon>environmental samples</taxon>
    </lineage>
</organism>
<name>A0A6J4KL35_9BACT</name>
<reference evidence="2" key="1">
    <citation type="submission" date="2020-02" db="EMBL/GenBank/DDBJ databases">
        <authorList>
            <person name="Meier V. D."/>
        </authorList>
    </citation>
    <scope>NUCLEOTIDE SEQUENCE</scope>
    <source>
        <strain evidence="2">AVDCRST_MAG68</strain>
    </source>
</reference>
<dbReference type="GO" id="GO:0006508">
    <property type="term" value="P:proteolysis"/>
    <property type="evidence" value="ECO:0007669"/>
    <property type="project" value="UniProtKB-KW"/>
</dbReference>
<dbReference type="EMBL" id="CADCTW010000062">
    <property type="protein sequence ID" value="CAA9309100.1"/>
    <property type="molecule type" value="Genomic_DNA"/>
</dbReference>
<dbReference type="GO" id="GO:0008233">
    <property type="term" value="F:peptidase activity"/>
    <property type="evidence" value="ECO:0007669"/>
    <property type="project" value="UniProtKB-KW"/>
</dbReference>
<feature type="non-terminal residue" evidence="2">
    <location>
        <position position="1"/>
    </location>
</feature>
<feature type="non-terminal residue" evidence="2">
    <location>
        <position position="204"/>
    </location>
</feature>
<feature type="region of interest" description="Disordered" evidence="1">
    <location>
        <begin position="139"/>
        <end position="204"/>
    </location>
</feature>
<keyword evidence="2" id="KW-0645">Protease</keyword>
<gene>
    <name evidence="2" type="ORF">AVDCRST_MAG68-1157</name>
</gene>
<feature type="compositionally biased region" description="Low complexity" evidence="1">
    <location>
        <begin position="155"/>
        <end position="189"/>
    </location>
</feature>
<feature type="compositionally biased region" description="Basic and acidic residues" evidence="1">
    <location>
        <begin position="58"/>
        <end position="72"/>
    </location>
</feature>
<evidence type="ECO:0000313" key="2">
    <source>
        <dbReference type="EMBL" id="CAA9309100.1"/>
    </source>
</evidence>
<protein>
    <submittedName>
        <fullName evidence="2">Intracellular protease</fullName>
    </submittedName>
</protein>
<sequence>VREEDPDAGGRFRGGLRGDGPLPGAADGGARGARRLPGPARGADGAHRHPRLRRRPDVHRETRAQLRAERHLRGGARGGLRRAGRPWRARAGVPAPQPARAGDRAALRGVREAGGGHLPRPAAPGRRGRAAGAALHGVPGVRARGHHGRRRVRGGSRAPSRGARQPGDRAGVARAPAVAGALPGGARRAPGPPWQASVGAGRGL</sequence>
<feature type="compositionally biased region" description="Basic residues" evidence="1">
    <location>
        <begin position="79"/>
        <end position="88"/>
    </location>
</feature>
<accession>A0A6J4KL35</accession>
<keyword evidence="2" id="KW-0378">Hydrolase</keyword>
<evidence type="ECO:0000256" key="1">
    <source>
        <dbReference type="SAM" id="MobiDB-lite"/>
    </source>
</evidence>
<feature type="region of interest" description="Disordered" evidence="1">
    <location>
        <begin position="1"/>
        <end position="104"/>
    </location>
</feature>
<dbReference type="AlphaFoldDB" id="A0A6J4KL35"/>
<proteinExistence type="predicted"/>
<feature type="region of interest" description="Disordered" evidence="1">
    <location>
        <begin position="112"/>
        <end position="131"/>
    </location>
</feature>
<feature type="compositionally biased region" description="Basic residues" evidence="1">
    <location>
        <begin position="48"/>
        <end position="57"/>
    </location>
</feature>
<feature type="compositionally biased region" description="Basic residues" evidence="1">
    <location>
        <begin position="143"/>
        <end position="154"/>
    </location>
</feature>
<feature type="compositionally biased region" description="Low complexity" evidence="1">
    <location>
        <begin position="118"/>
        <end position="131"/>
    </location>
</feature>